<dbReference type="HOGENOM" id="CLU_2177945_0_0_2"/>
<reference evidence="1 3" key="2">
    <citation type="journal article" date="2012" name="BMC Genomics">
        <title>A comparative genomics perspective on the genetic content of the alkaliphilic haloarchaeon Natrialba magadii ATCC 43099T.</title>
        <authorList>
            <person name="Siddaramappa S."/>
            <person name="Challacombe J.F."/>
            <person name="Decastro R.E."/>
            <person name="Pfeiffer F."/>
            <person name="Sastre D.E."/>
            <person name="Gimenez M.I."/>
            <person name="Paggi R.A."/>
            <person name="Detter J.C."/>
            <person name="Davenport K.W."/>
            <person name="Goodwin L.A."/>
            <person name="Kyrpides N."/>
            <person name="Tapia R."/>
            <person name="Pitluck S."/>
            <person name="Lucas S."/>
            <person name="Woyke T."/>
            <person name="Maupin-Furlow J.A."/>
        </authorList>
    </citation>
    <scope>NUCLEOTIDE SEQUENCE [LARGE SCALE GENOMIC DNA]</scope>
    <source>
        <strain evidence="1">ATCC 43099</strain>
        <strain evidence="3">ATCC 43099 / DSM 3394 / CCM 3739 / CIP 104546 / IAM 13178 / JCM 8861 / NBRC 102185 / NCIMB 2190 / MS3</strain>
    </source>
</reference>
<reference evidence="3" key="1">
    <citation type="submission" date="2010-02" db="EMBL/GenBank/DDBJ databases">
        <title>Complete sequence of chromosome of Natrialba magadii ATCC 43099.</title>
        <authorList>
            <consortium name="US DOE Joint Genome Institute"/>
            <person name="Lucas S."/>
            <person name="Copeland A."/>
            <person name="Lapidus A."/>
            <person name="Cheng J.-F."/>
            <person name="Bruce D."/>
            <person name="Goodwin L."/>
            <person name="Pitluck S."/>
            <person name="Davenport K."/>
            <person name="Saunders E."/>
            <person name="Detter J.C."/>
            <person name="Han C."/>
            <person name="Tapia R."/>
            <person name="Land M."/>
            <person name="Hauser L."/>
            <person name="Kyrpides N."/>
            <person name="Mikhailova N."/>
            <person name="De Castro R.E."/>
            <person name="Maupin-Furlow J.A."/>
            <person name="Woyke T."/>
        </authorList>
    </citation>
    <scope>NUCLEOTIDE SEQUENCE [LARGE SCALE GENOMIC DNA]</scope>
    <source>
        <strain evidence="3">ATCC 43099 / DSM 3394 / CCM 3739 / CIP 104546 / IAM 13178 / JCM 8861 / NBRC 102185 / NCIMB 2190 / MS3</strain>
    </source>
</reference>
<evidence type="ECO:0000313" key="3">
    <source>
        <dbReference type="Proteomes" id="UP000001879"/>
    </source>
</evidence>
<dbReference type="KEGG" id="nmg:Nmag_3040"/>
<dbReference type="AlphaFoldDB" id="D3SR36"/>
<dbReference type="OrthoDB" id="157606at2157"/>
<accession>D3SR36</accession>
<gene>
    <name evidence="1" type="ordered locus">Nmag_3040</name>
    <name evidence="2" type="ORF">C500_05198</name>
</gene>
<sequence>MNSTQTAVVATLTVRVPLGAAGSLAEGAVDVLERIGAVDAVNTVDIRGVSPALNETTVDLEARLFVVDRVADESLARRELESGVGVRAVDRVEEVDEVEADTPPLAEVG</sequence>
<keyword evidence="3" id="KW-1185">Reference proteome</keyword>
<evidence type="ECO:0000313" key="1">
    <source>
        <dbReference type="EMBL" id="ADD06592.1"/>
    </source>
</evidence>
<evidence type="ECO:0000313" key="4">
    <source>
        <dbReference type="Proteomes" id="UP000011543"/>
    </source>
</evidence>
<proteinExistence type="predicted"/>
<protein>
    <submittedName>
        <fullName evidence="1">Uncharacterized protein</fullName>
    </submittedName>
</protein>
<dbReference type="PaxDb" id="547559-Nmag_3040"/>
<reference evidence="2 4" key="3">
    <citation type="journal article" date="2014" name="PLoS Genet.">
        <title>Phylogenetically driven sequencing of extremely halophilic archaea reveals strategies for static and dynamic osmo-response.</title>
        <authorList>
            <person name="Becker E.A."/>
            <person name="Seitzer P.M."/>
            <person name="Tritt A."/>
            <person name="Larsen D."/>
            <person name="Krusor M."/>
            <person name="Yao A.I."/>
            <person name="Wu D."/>
            <person name="Madern D."/>
            <person name="Eisen J.A."/>
            <person name="Darling A.E."/>
            <person name="Facciotti M.T."/>
        </authorList>
    </citation>
    <scope>NUCLEOTIDE SEQUENCE [LARGE SCALE GENOMIC DNA]</scope>
    <source>
        <strain evidence="4">ATCC 43099 / DSM 3394 / CCM 3739 / CIP 104546 / IAM 13178 / JCM 8861 / NBRC 102185 / NCIMB 2190 / MS3</strain>
        <strain evidence="2">MS-3</strain>
    </source>
</reference>
<dbReference type="EMBL" id="AOHS01000023">
    <property type="protein sequence ID" value="ELY31947.1"/>
    <property type="molecule type" value="Genomic_DNA"/>
</dbReference>
<dbReference type="Proteomes" id="UP000001879">
    <property type="component" value="Chromosome"/>
</dbReference>
<evidence type="ECO:0000313" key="2">
    <source>
        <dbReference type="EMBL" id="ELY31947.1"/>
    </source>
</evidence>
<dbReference type="PATRIC" id="fig|547559.17.peg.995"/>
<name>D3SR36_NATMM</name>
<reference evidence="1" key="4">
    <citation type="submission" date="2016-09" db="EMBL/GenBank/DDBJ databases">
        <authorList>
            <person name="Pfeiffer F."/>
        </authorList>
    </citation>
    <scope>NUCLEOTIDE SEQUENCE</scope>
    <source>
        <strain evidence="1">ATCC 43099</strain>
    </source>
</reference>
<organism evidence="1 3">
    <name type="scientific">Natrialba magadii (strain ATCC 43099 / DSM 3394 / CCM 3739 / CIP 104546 / IAM 13178 / JCM 8861 / NBRC 102185 / NCIMB 2190 / MS3)</name>
    <name type="common">Natronobacterium magadii</name>
    <dbReference type="NCBI Taxonomy" id="547559"/>
    <lineage>
        <taxon>Archaea</taxon>
        <taxon>Methanobacteriati</taxon>
        <taxon>Methanobacteriota</taxon>
        <taxon>Stenosarchaea group</taxon>
        <taxon>Halobacteria</taxon>
        <taxon>Halobacteriales</taxon>
        <taxon>Natrialbaceae</taxon>
        <taxon>Natrialba</taxon>
    </lineage>
</organism>
<dbReference type="EMBL" id="CP001932">
    <property type="protein sequence ID" value="ADD06592.1"/>
    <property type="molecule type" value="Genomic_DNA"/>
</dbReference>
<dbReference type="GeneID" id="8825900"/>
<dbReference type="Proteomes" id="UP000011543">
    <property type="component" value="Unassembled WGS sequence"/>
</dbReference>
<dbReference type="eggNOG" id="arCOG08129">
    <property type="taxonomic scope" value="Archaea"/>
</dbReference>
<dbReference type="RefSeq" id="WP_004214706.1">
    <property type="nucleotide sequence ID" value="NC_013922.1"/>
</dbReference>